<dbReference type="AlphaFoldDB" id="A0A9P6KUS9"/>
<dbReference type="InterPro" id="IPR056336">
    <property type="entry name" value="YVC1_C"/>
</dbReference>
<dbReference type="InterPro" id="IPR052971">
    <property type="entry name" value="TRP_calcium_channel"/>
</dbReference>
<dbReference type="OrthoDB" id="310870at2759"/>
<keyword evidence="1" id="KW-0472">Membrane</keyword>
<protein>
    <submittedName>
        <fullName evidence="3">Ion transporter</fullName>
    </submittedName>
</protein>
<feature type="transmembrane region" description="Helical" evidence="1">
    <location>
        <begin position="357"/>
        <end position="380"/>
    </location>
</feature>
<feature type="transmembrane region" description="Helical" evidence="1">
    <location>
        <begin position="288"/>
        <end position="305"/>
    </location>
</feature>
<dbReference type="Proteomes" id="UP000756921">
    <property type="component" value="Unassembled WGS sequence"/>
</dbReference>
<keyword evidence="4" id="KW-1185">Reference proteome</keyword>
<dbReference type="PANTHER" id="PTHR35859">
    <property type="entry name" value="NONSELECTIVE CATION CHANNEL PROTEIN"/>
    <property type="match status" value="1"/>
</dbReference>
<feature type="transmembrane region" description="Helical" evidence="1">
    <location>
        <begin position="464"/>
        <end position="486"/>
    </location>
</feature>
<dbReference type="EMBL" id="WJXW01000002">
    <property type="protein sequence ID" value="KAF9739630.1"/>
    <property type="molecule type" value="Genomic_DNA"/>
</dbReference>
<organism evidence="3 4">
    <name type="scientific">Paraphaeosphaeria minitans</name>
    <dbReference type="NCBI Taxonomy" id="565426"/>
    <lineage>
        <taxon>Eukaryota</taxon>
        <taxon>Fungi</taxon>
        <taxon>Dikarya</taxon>
        <taxon>Ascomycota</taxon>
        <taxon>Pezizomycotina</taxon>
        <taxon>Dothideomycetes</taxon>
        <taxon>Pleosporomycetidae</taxon>
        <taxon>Pleosporales</taxon>
        <taxon>Massarineae</taxon>
        <taxon>Didymosphaeriaceae</taxon>
        <taxon>Paraphaeosphaeria</taxon>
    </lineage>
</organism>
<accession>A0A9P6KUS9</accession>
<feature type="transmembrane region" description="Helical" evidence="1">
    <location>
        <begin position="325"/>
        <end position="345"/>
    </location>
</feature>
<keyword evidence="1" id="KW-1133">Transmembrane helix</keyword>
<name>A0A9P6KUS9_9PLEO</name>
<sequence length="507" mass="56850">MSPSPMPRWPASPIDIDVPQIDETNDVGELVRKLSFYIVEAITFPHSFEELRTAVSARTLTPLILYLTESCHHRAIVHALLALKAHFAALEESSDEPGVNETRGYACEYVAWQFLANLTERDTIDFLLHEIQPSAPTRNRGPDIEREQENGIAPVTERSALLDDGRTSSYFGTDGVHGGMASSGQSDEFTAQFENLSALEIAAVSDSKKFLRQRPVQKIIDSLWRGEIVFWDTLGVNSVKEPKLYNRRRADLFCRLRVPRYLKIYETLYFAMFLVLYYVVLTHRSSSRVTSAEALLYVWIAGFAYDEFGEFHDAGQVSFYTAGLWGAWDLSIVLVGIVFCALRIVGLTTLGEASRGILDLAYDVLGLEALFLVPRIFGLLSLNPYFGTLIPCLKEMTKDFVKFLSLVVILYLGFLTTFVLLARGTYTPSEMSWILIKVFFGSSYLGFVSASMKSPYFGPPVMLIFVALTNILLITSLVSLLSNSLSKVCRIILRNRHMSGWPSTKTA</sequence>
<dbReference type="PANTHER" id="PTHR35859:SF5">
    <property type="entry name" value="ION TRANSPORT DOMAIN-CONTAINING PROTEIN"/>
    <property type="match status" value="1"/>
</dbReference>
<gene>
    <name evidence="3" type="ORF">PMIN01_02264</name>
</gene>
<keyword evidence="1" id="KW-0812">Transmembrane</keyword>
<feature type="domain" description="Calcium channel YVC1-like C-terminal transmembrane" evidence="2">
    <location>
        <begin position="270"/>
        <end position="490"/>
    </location>
</feature>
<feature type="transmembrane region" description="Helical" evidence="1">
    <location>
        <begin position="434"/>
        <end position="452"/>
    </location>
</feature>
<feature type="transmembrane region" description="Helical" evidence="1">
    <location>
        <begin position="264"/>
        <end position="281"/>
    </location>
</feature>
<reference evidence="3" key="1">
    <citation type="journal article" date="2020" name="Mol. Plant Microbe Interact.">
        <title>Genome Sequence of the Biocontrol Agent Coniothyrium minitans strain Conio (IMI 134523).</title>
        <authorList>
            <person name="Patel D."/>
            <person name="Shittu T.A."/>
            <person name="Baroncelli R."/>
            <person name="Muthumeenakshi S."/>
            <person name="Osborne T.H."/>
            <person name="Janganan T.K."/>
            <person name="Sreenivasaprasad S."/>
        </authorList>
    </citation>
    <scope>NUCLEOTIDE SEQUENCE</scope>
    <source>
        <strain evidence="3">Conio</strain>
    </source>
</reference>
<proteinExistence type="predicted"/>
<evidence type="ECO:0000256" key="1">
    <source>
        <dbReference type="SAM" id="Phobius"/>
    </source>
</evidence>
<evidence type="ECO:0000313" key="4">
    <source>
        <dbReference type="Proteomes" id="UP000756921"/>
    </source>
</evidence>
<dbReference type="Pfam" id="PF23317">
    <property type="entry name" value="YVC1_C"/>
    <property type="match status" value="1"/>
</dbReference>
<evidence type="ECO:0000259" key="2">
    <source>
        <dbReference type="Pfam" id="PF23317"/>
    </source>
</evidence>
<feature type="transmembrane region" description="Helical" evidence="1">
    <location>
        <begin position="400"/>
        <end position="422"/>
    </location>
</feature>
<evidence type="ECO:0000313" key="3">
    <source>
        <dbReference type="EMBL" id="KAF9739630.1"/>
    </source>
</evidence>
<comment type="caution">
    <text evidence="3">The sequence shown here is derived from an EMBL/GenBank/DDBJ whole genome shotgun (WGS) entry which is preliminary data.</text>
</comment>